<accession>A0A1I4GGN9</accession>
<proteinExistence type="predicted"/>
<evidence type="ECO:0000313" key="2">
    <source>
        <dbReference type="Proteomes" id="UP000198725"/>
    </source>
</evidence>
<protein>
    <recommendedName>
        <fullName evidence="3">Nucleotidyltransferase domain-containing protein</fullName>
    </recommendedName>
</protein>
<gene>
    <name evidence="1" type="ORF">SAMN05192579_12527</name>
</gene>
<dbReference type="Gene3D" id="3.30.460.10">
    <property type="entry name" value="Beta Polymerase, domain 2"/>
    <property type="match status" value="1"/>
</dbReference>
<organism evidence="1 2">
    <name type="scientific">Rhodanobacter glycinis</name>
    <dbReference type="NCBI Taxonomy" id="582702"/>
    <lineage>
        <taxon>Bacteria</taxon>
        <taxon>Pseudomonadati</taxon>
        <taxon>Pseudomonadota</taxon>
        <taxon>Gammaproteobacteria</taxon>
        <taxon>Lysobacterales</taxon>
        <taxon>Rhodanobacteraceae</taxon>
        <taxon>Rhodanobacter</taxon>
    </lineage>
</organism>
<reference evidence="2" key="1">
    <citation type="submission" date="2016-10" db="EMBL/GenBank/DDBJ databases">
        <authorList>
            <person name="Varghese N."/>
            <person name="Submissions S."/>
        </authorList>
    </citation>
    <scope>NUCLEOTIDE SEQUENCE [LARGE SCALE GENOMIC DNA]</scope>
    <source>
        <strain evidence="2">MO64</strain>
    </source>
</reference>
<evidence type="ECO:0008006" key="3">
    <source>
        <dbReference type="Google" id="ProtNLM"/>
    </source>
</evidence>
<sequence length="205" mass="23275">MEGFVVLIGSCARGTQQAWSDVDVLRVQTQSTPDVSKYGTFVSYIDLEEDEFESLFQNGSLFLLHAFTEGVLLQGDSEQWGKLRQTFVLTDDHSSLVREYLDVLQSLNSSPVYMDAYVPYLSNTCKAMKNIGIGVLAQKRKFIFEKHLALELGCHLSIQQTKLLMVANNTFERGIPIDQGMLHELKVEATNWGENWKEYARRAVQ</sequence>
<dbReference type="AlphaFoldDB" id="A0A1I4GGN9"/>
<dbReference type="EMBL" id="FOSR01000025">
    <property type="protein sequence ID" value="SFL29232.1"/>
    <property type="molecule type" value="Genomic_DNA"/>
</dbReference>
<dbReference type="RefSeq" id="WP_139201791.1">
    <property type="nucleotide sequence ID" value="NZ_FOSR01000025.1"/>
</dbReference>
<dbReference type="Proteomes" id="UP000198725">
    <property type="component" value="Unassembled WGS sequence"/>
</dbReference>
<dbReference type="InterPro" id="IPR043519">
    <property type="entry name" value="NT_sf"/>
</dbReference>
<evidence type="ECO:0000313" key="1">
    <source>
        <dbReference type="EMBL" id="SFL29232.1"/>
    </source>
</evidence>
<dbReference type="SUPFAM" id="SSF81301">
    <property type="entry name" value="Nucleotidyltransferase"/>
    <property type="match status" value="1"/>
</dbReference>
<name>A0A1I4GGN9_9GAMM</name>
<keyword evidence="2" id="KW-1185">Reference proteome</keyword>